<dbReference type="EMBL" id="BSPD01000079">
    <property type="protein sequence ID" value="GLS27468.1"/>
    <property type="molecule type" value="Genomic_DNA"/>
</dbReference>
<gene>
    <name evidence="2" type="ORF">GCM10007877_31870</name>
</gene>
<comment type="caution">
    <text evidence="2">The sequence shown here is derived from an EMBL/GenBank/DDBJ whole genome shotgun (WGS) entry which is preliminary data.</text>
</comment>
<reference evidence="2 3" key="1">
    <citation type="journal article" date="2014" name="Int. J. Syst. Evol. Microbiol.">
        <title>Complete genome sequence of Corynebacterium casei LMG S-19264T (=DSM 44701T), isolated from a smear-ripened cheese.</title>
        <authorList>
            <consortium name="US DOE Joint Genome Institute (JGI-PGF)"/>
            <person name="Walter F."/>
            <person name="Albersmeier A."/>
            <person name="Kalinowski J."/>
            <person name="Ruckert C."/>
        </authorList>
    </citation>
    <scope>NUCLEOTIDE SEQUENCE [LARGE SCALE GENOMIC DNA]</scope>
    <source>
        <strain evidence="2 3">NBRC 110095</strain>
    </source>
</reference>
<name>A0AA37WND6_9GAMM</name>
<proteinExistence type="predicted"/>
<organism evidence="2 3">
    <name type="scientific">Marinibactrum halimedae</name>
    <dbReference type="NCBI Taxonomy" id="1444977"/>
    <lineage>
        <taxon>Bacteria</taxon>
        <taxon>Pseudomonadati</taxon>
        <taxon>Pseudomonadota</taxon>
        <taxon>Gammaproteobacteria</taxon>
        <taxon>Cellvibrionales</taxon>
        <taxon>Cellvibrionaceae</taxon>
        <taxon>Marinibactrum</taxon>
    </lineage>
</organism>
<evidence type="ECO:0000256" key="1">
    <source>
        <dbReference type="SAM" id="SignalP"/>
    </source>
</evidence>
<keyword evidence="1" id="KW-0732">Signal</keyword>
<protein>
    <submittedName>
        <fullName evidence="2">Uncharacterized protein</fullName>
    </submittedName>
</protein>
<feature type="signal peptide" evidence="1">
    <location>
        <begin position="1"/>
        <end position="32"/>
    </location>
</feature>
<sequence>MKSLSNTIFNKKIPTILATFSTLLLSSQLSLAVTEIYLPETQTQHQLNIDVDDNVIIYVSKDAILEGFIKTDFSIDIVAKDIDPSTEPSQAPKVTLSQTLTISGKENEYANNLNFESVGNTYIHTPLTLSGNIRFNNVADAIIEINNNINAFNVSGPYWPEEGGIIRNTGVYVKGGTTVDINSWSTNLGNNQFYLSGGAVLNVQNYLSLISDNNIIFSGEVSAGGGTIEGLQLKVNKINISSGGANCSFVCTHLNLRGGVIDIYNDIITDVYLFNIQASEINLYGATITALDNGRTTYLNIGENYPEFRPSRFNAYGGRIQAENISIETDLFNNYGISLEGQEVTVPLNP</sequence>
<dbReference type="RefSeq" id="WP_232594991.1">
    <property type="nucleotide sequence ID" value="NZ_BSPD01000079.1"/>
</dbReference>
<feature type="chain" id="PRO_5041221462" evidence="1">
    <location>
        <begin position="33"/>
        <end position="350"/>
    </location>
</feature>
<evidence type="ECO:0000313" key="2">
    <source>
        <dbReference type="EMBL" id="GLS27468.1"/>
    </source>
</evidence>
<evidence type="ECO:0000313" key="3">
    <source>
        <dbReference type="Proteomes" id="UP001156870"/>
    </source>
</evidence>
<dbReference type="Proteomes" id="UP001156870">
    <property type="component" value="Unassembled WGS sequence"/>
</dbReference>
<accession>A0AA37WND6</accession>
<dbReference type="AlphaFoldDB" id="A0AA37WND6"/>
<keyword evidence="3" id="KW-1185">Reference proteome</keyword>